<protein>
    <submittedName>
        <fullName evidence="7">4-hydroxyphenylacetate 3-hydroxylase</fullName>
    </submittedName>
</protein>
<keyword evidence="3" id="KW-0560">Oxidoreductase</keyword>
<evidence type="ECO:0000256" key="2">
    <source>
        <dbReference type="ARBA" id="ARBA00022827"/>
    </source>
</evidence>
<feature type="domain" description="HpaB/PvcC/4-BUDH N-terminal" evidence="6">
    <location>
        <begin position="5"/>
        <end position="269"/>
    </location>
</feature>
<dbReference type="Gene3D" id="2.40.110.10">
    <property type="entry name" value="Butyryl-CoA Dehydrogenase, subunit A, domain 2"/>
    <property type="match status" value="1"/>
</dbReference>
<dbReference type="InterPro" id="IPR009100">
    <property type="entry name" value="AcylCoA_DH/oxidase_NM_dom_sf"/>
</dbReference>
<evidence type="ECO:0000313" key="7">
    <source>
        <dbReference type="EMBL" id="MBH8593939.1"/>
    </source>
</evidence>
<dbReference type="PANTHER" id="PTHR36117">
    <property type="entry name" value="4-HYDROXYPHENYLACETATE 3-MONOOXYGENASE-RELATED"/>
    <property type="match status" value="1"/>
</dbReference>
<evidence type="ECO:0000313" key="8">
    <source>
        <dbReference type="Proteomes" id="UP000633619"/>
    </source>
</evidence>
<dbReference type="Gene3D" id="1.20.140.10">
    <property type="entry name" value="Butyryl-CoA Dehydrogenase, subunit A, domain 3"/>
    <property type="match status" value="1"/>
</dbReference>
<proteinExistence type="predicted"/>
<evidence type="ECO:0000259" key="5">
    <source>
        <dbReference type="Pfam" id="PF03241"/>
    </source>
</evidence>
<reference evidence="7 8" key="1">
    <citation type="submission" date="2020-12" db="EMBL/GenBank/DDBJ databases">
        <title>WGS of Thermoactinomyces spp.</title>
        <authorList>
            <person name="Cheng K."/>
        </authorList>
    </citation>
    <scope>NUCLEOTIDE SEQUENCE [LARGE SCALE GENOMIC DNA]</scope>
    <source>
        <strain evidence="8">CICC 10671\DSM 43846</strain>
    </source>
</reference>
<sequence length="483" mass="55081">MTGLGEQFIKSLQDGRAVWLDGERVDKIAGHPAFQGTLNTLKRLFDTLDDPKIQEHVGFRSPKTGAYVHYAYLLPSSAEDLKRRTRAFEIWGRMTHGVMSRLSEYARSLVTGWYAARKRYQAFDPRFAEKIEKYYEEARDHHRFVTTVLLDPQIDRSKGPSAQTDRDNVLRIVKKTRDGVILRGDKMIATAAPYAHDFLVYPFHRIHDGDLEHAHVMIVPANTPGLHMVCRESFSSGQITDHPLSSRYDEMDAVLLFDDAFVPWERVLLHDHPEAVWKLRTDETANSLAHHTTVIRLLVKLEFVTGVAFATADAIGADRYLHVQKKLGELVIQIETVKALLEASEARARPYAFGTWLPDWTPVETARNLGAGYYPRAIEILQQIGAGGLMQLPSKAERIEEGPARLIRKYYRGANIDADSRIRLFKLSWDLIGSPLGSRQELYERFHSGDPVRMYARQYLEYDKKSLIDPVWQLAGIKRSDGP</sequence>
<dbReference type="InterPro" id="IPR024719">
    <property type="entry name" value="HpaB/PvcC/4-BUDH_C"/>
</dbReference>
<dbReference type="EMBL" id="JAECVW010000001">
    <property type="protein sequence ID" value="MBH8593939.1"/>
    <property type="molecule type" value="Genomic_DNA"/>
</dbReference>
<keyword evidence="1" id="KW-0285">Flavoprotein</keyword>
<dbReference type="Gene3D" id="1.10.3140.10">
    <property type="entry name" value="4-hydroxybutyryl-coa dehydratase, domain 1"/>
    <property type="match status" value="1"/>
</dbReference>
<dbReference type="RefSeq" id="WP_181731007.1">
    <property type="nucleotide sequence ID" value="NZ_JACEIR010000001.1"/>
</dbReference>
<keyword evidence="8" id="KW-1185">Reference proteome</keyword>
<evidence type="ECO:0000259" key="6">
    <source>
        <dbReference type="Pfam" id="PF11794"/>
    </source>
</evidence>
<dbReference type="InterPro" id="IPR046373">
    <property type="entry name" value="Acyl-CoA_Oxase/DH_mid-dom_sf"/>
</dbReference>
<dbReference type="SUPFAM" id="SSF56645">
    <property type="entry name" value="Acyl-CoA dehydrogenase NM domain-like"/>
    <property type="match status" value="1"/>
</dbReference>
<dbReference type="SUPFAM" id="SSF47203">
    <property type="entry name" value="Acyl-CoA dehydrogenase C-terminal domain-like"/>
    <property type="match status" value="1"/>
</dbReference>
<dbReference type="Proteomes" id="UP000633619">
    <property type="component" value="Unassembled WGS sequence"/>
</dbReference>
<dbReference type="PIRSF" id="PIRSF000331">
    <property type="entry name" value="HpaA_HpaB"/>
    <property type="match status" value="1"/>
</dbReference>
<keyword evidence="2 4" id="KW-0274">FAD</keyword>
<gene>
    <name evidence="7" type="ORF">I8U20_01185</name>
</gene>
<feature type="binding site" evidence="4">
    <location>
        <begin position="153"/>
        <end position="156"/>
    </location>
    <ligand>
        <name>FAD</name>
        <dbReference type="ChEBI" id="CHEBI:57692"/>
    </ligand>
</feature>
<accession>A0A8I1DDI8</accession>
<dbReference type="Pfam" id="PF03241">
    <property type="entry name" value="HpaB"/>
    <property type="match status" value="1"/>
</dbReference>
<dbReference type="InterPro" id="IPR004925">
    <property type="entry name" value="HpaB/PvcC/4-BUDH"/>
</dbReference>
<feature type="binding site" evidence="4">
    <location>
        <begin position="450"/>
        <end position="453"/>
    </location>
    <ligand>
        <name>FAD</name>
        <dbReference type="ChEBI" id="CHEBI:57692"/>
    </ligand>
</feature>
<evidence type="ECO:0000256" key="4">
    <source>
        <dbReference type="PIRSR" id="PIRSR000331-2"/>
    </source>
</evidence>
<evidence type="ECO:0000256" key="3">
    <source>
        <dbReference type="ARBA" id="ARBA00023002"/>
    </source>
</evidence>
<dbReference type="PANTHER" id="PTHR36117:SF3">
    <property type="entry name" value="4-HYDROXYPHENYLACETATE 3-MONOOXYGENASE-RELATED"/>
    <property type="match status" value="1"/>
</dbReference>
<organism evidence="7 8">
    <name type="scientific">Thermoactinomyces intermedius</name>
    <dbReference type="NCBI Taxonomy" id="2024"/>
    <lineage>
        <taxon>Bacteria</taxon>
        <taxon>Bacillati</taxon>
        <taxon>Bacillota</taxon>
        <taxon>Bacilli</taxon>
        <taxon>Bacillales</taxon>
        <taxon>Thermoactinomycetaceae</taxon>
        <taxon>Thermoactinomyces</taxon>
    </lineage>
</organism>
<name>A0A8I1DDI8_THEIN</name>
<dbReference type="GO" id="GO:0016627">
    <property type="term" value="F:oxidoreductase activity, acting on the CH-CH group of donors"/>
    <property type="evidence" value="ECO:0007669"/>
    <property type="project" value="InterPro"/>
</dbReference>
<dbReference type="InterPro" id="IPR036250">
    <property type="entry name" value="AcylCo_DH-like_C"/>
</dbReference>
<feature type="binding site" evidence="4">
    <location>
        <position position="190"/>
    </location>
    <ligand>
        <name>FAD</name>
        <dbReference type="ChEBI" id="CHEBI:57692"/>
    </ligand>
</feature>
<dbReference type="Pfam" id="PF11794">
    <property type="entry name" value="HpaB_N"/>
    <property type="match status" value="1"/>
</dbReference>
<dbReference type="AlphaFoldDB" id="A0A8I1DDI8"/>
<comment type="caution">
    <text evidence="7">The sequence shown here is derived from an EMBL/GenBank/DDBJ whole genome shotgun (WGS) entry which is preliminary data.</text>
</comment>
<evidence type="ECO:0000256" key="1">
    <source>
        <dbReference type="ARBA" id="ARBA00022630"/>
    </source>
</evidence>
<dbReference type="InterPro" id="IPR024674">
    <property type="entry name" value="HpaB/PvcC/4-BUDH_N"/>
</dbReference>
<feature type="domain" description="HpaB/PvcC/4-BUDH C-terminal" evidence="5">
    <location>
        <begin position="287"/>
        <end position="475"/>
    </location>
</feature>